<evidence type="ECO:0000313" key="2">
    <source>
        <dbReference type="Proteomes" id="UP000823891"/>
    </source>
</evidence>
<reference evidence="1" key="2">
    <citation type="submission" date="2021-04" db="EMBL/GenBank/DDBJ databases">
        <authorList>
            <person name="Gilroy R."/>
        </authorList>
    </citation>
    <scope>NUCLEOTIDE SEQUENCE</scope>
    <source>
        <strain evidence="1">USAMLcec2-132</strain>
    </source>
</reference>
<dbReference type="EMBL" id="DWWS01000065">
    <property type="protein sequence ID" value="HJC25389.1"/>
    <property type="molecule type" value="Genomic_DNA"/>
</dbReference>
<proteinExistence type="predicted"/>
<name>A0A9D2NJ89_9FIRM</name>
<protein>
    <submittedName>
        <fullName evidence="1">Uncharacterized protein</fullName>
    </submittedName>
</protein>
<dbReference type="Proteomes" id="UP000823891">
    <property type="component" value="Unassembled WGS sequence"/>
</dbReference>
<gene>
    <name evidence="1" type="ORF">H9761_17105</name>
</gene>
<dbReference type="AlphaFoldDB" id="A0A9D2NJ89"/>
<accession>A0A9D2NJ89</accession>
<evidence type="ECO:0000313" key="1">
    <source>
        <dbReference type="EMBL" id="HJC25389.1"/>
    </source>
</evidence>
<organism evidence="1 2">
    <name type="scientific">Candidatus Eisenbergiella merdavium</name>
    <dbReference type="NCBI Taxonomy" id="2838551"/>
    <lineage>
        <taxon>Bacteria</taxon>
        <taxon>Bacillati</taxon>
        <taxon>Bacillota</taxon>
        <taxon>Clostridia</taxon>
        <taxon>Lachnospirales</taxon>
        <taxon>Lachnospiraceae</taxon>
        <taxon>Eisenbergiella</taxon>
    </lineage>
</organism>
<sequence>MKYIVETTEEGFIETLETGGKTLQKRWKGNGGSAQCRDMDFADQLESLGIIDEDILNRIYDTLDENYIGMDLKKRSTAAWKPGCAWLKHLKKPGS</sequence>
<reference evidence="1" key="1">
    <citation type="journal article" date="2021" name="PeerJ">
        <title>Extensive microbial diversity within the chicken gut microbiome revealed by metagenomics and culture.</title>
        <authorList>
            <person name="Gilroy R."/>
            <person name="Ravi A."/>
            <person name="Getino M."/>
            <person name="Pursley I."/>
            <person name="Horton D.L."/>
            <person name="Alikhan N.F."/>
            <person name="Baker D."/>
            <person name="Gharbi K."/>
            <person name="Hall N."/>
            <person name="Watson M."/>
            <person name="Adriaenssens E.M."/>
            <person name="Foster-Nyarko E."/>
            <person name="Jarju S."/>
            <person name="Secka A."/>
            <person name="Antonio M."/>
            <person name="Oren A."/>
            <person name="Chaudhuri R.R."/>
            <person name="La Ragione R."/>
            <person name="Hildebrand F."/>
            <person name="Pallen M.J."/>
        </authorList>
    </citation>
    <scope>NUCLEOTIDE SEQUENCE</scope>
    <source>
        <strain evidence="1">USAMLcec2-132</strain>
    </source>
</reference>
<comment type="caution">
    <text evidence="1">The sequence shown here is derived from an EMBL/GenBank/DDBJ whole genome shotgun (WGS) entry which is preliminary data.</text>
</comment>